<dbReference type="GeneID" id="94847673"/>
<evidence type="ECO:0008006" key="3">
    <source>
        <dbReference type="Google" id="ProtNLM"/>
    </source>
</evidence>
<gene>
    <name evidence="1" type="ORF">TRFO_40035</name>
</gene>
<keyword evidence="2" id="KW-1185">Reference proteome</keyword>
<accession>A0A1J4J2P8</accession>
<comment type="caution">
    <text evidence="1">The sequence shown here is derived from an EMBL/GenBank/DDBJ whole genome shotgun (WGS) entry which is preliminary data.</text>
</comment>
<dbReference type="OrthoDB" id="10668365at2759"/>
<reference evidence="1" key="1">
    <citation type="submission" date="2016-10" db="EMBL/GenBank/DDBJ databases">
        <authorList>
            <person name="Benchimol M."/>
            <person name="Almeida L.G."/>
            <person name="Vasconcelos A.T."/>
            <person name="Perreira-Neves A."/>
            <person name="Rosa I.A."/>
            <person name="Tasca T."/>
            <person name="Bogo M.R."/>
            <person name="de Souza W."/>
        </authorList>
    </citation>
    <scope>NUCLEOTIDE SEQUENCE [LARGE SCALE GENOMIC DNA]</scope>
    <source>
        <strain evidence="1">K</strain>
    </source>
</reference>
<sequence>MKSINYKSSKRPLLNIRQFHQRKSNDSPNKLSRSQRFSYDPGSLKYTTRNISKVFSTLSPIITDLNPCSSFVLEPQKIVVKILSTWKNDGKTVECHGIDALSESLQTIPIISVDIHPKKYEGTSLKKLINRKLSDNDSWISEFTEGTCLIFTVFADVRIAYLRFFSLSTENAIKDVEIWKNGQLAFNGEISHELGPIVQLIQEKYKINRRFINIILERNLIPLDFDKYGLLPQLSTKTIKITLISNYSHEGNTLNSKFSLSGIQMKDGFKEQVCDNLIESIVLNDCTTSESQRSLQYNISPEFLRTTWCVTKSSIRNPHLIISLKERISISEIIITNSISSEISPEFGVSKLKIEFDDKSIFVGKIKQDLFRKDSRNAINYIFTNCVSPISVYILCLSHDHPL</sequence>
<name>A0A1J4J2P8_9EUKA</name>
<dbReference type="AlphaFoldDB" id="A0A1J4J2P8"/>
<evidence type="ECO:0000313" key="1">
    <source>
        <dbReference type="EMBL" id="OHS93694.1"/>
    </source>
</evidence>
<evidence type="ECO:0000313" key="2">
    <source>
        <dbReference type="Proteomes" id="UP000179807"/>
    </source>
</evidence>
<dbReference type="VEuPathDB" id="TrichDB:TRFO_40035"/>
<protein>
    <recommendedName>
        <fullName evidence="3">KATNIP domain-containing protein</fullName>
    </recommendedName>
</protein>
<proteinExistence type="predicted"/>
<dbReference type="Proteomes" id="UP000179807">
    <property type="component" value="Unassembled WGS sequence"/>
</dbReference>
<dbReference type="EMBL" id="MLAK01001378">
    <property type="protein sequence ID" value="OHS93694.1"/>
    <property type="molecule type" value="Genomic_DNA"/>
</dbReference>
<organism evidence="1 2">
    <name type="scientific">Tritrichomonas foetus</name>
    <dbReference type="NCBI Taxonomy" id="1144522"/>
    <lineage>
        <taxon>Eukaryota</taxon>
        <taxon>Metamonada</taxon>
        <taxon>Parabasalia</taxon>
        <taxon>Tritrichomonadida</taxon>
        <taxon>Tritrichomonadidae</taxon>
        <taxon>Tritrichomonas</taxon>
    </lineage>
</organism>
<dbReference type="RefSeq" id="XP_068346831.1">
    <property type="nucleotide sequence ID" value="XM_068512969.1"/>
</dbReference>